<feature type="domain" description="Transglutaminase-like" evidence="2">
    <location>
        <begin position="308"/>
        <end position="371"/>
    </location>
</feature>
<reference evidence="3 4" key="1">
    <citation type="submission" date="2017-07" db="EMBL/GenBank/DDBJ databases">
        <title>Genome sequencing and assembly of Paenibacillus rigui.</title>
        <authorList>
            <person name="Mayilraj S."/>
        </authorList>
    </citation>
    <scope>NUCLEOTIDE SEQUENCE [LARGE SCALE GENOMIC DNA]</scope>
    <source>
        <strain evidence="3 4">JCM 16352</strain>
    </source>
</reference>
<keyword evidence="4" id="KW-1185">Reference proteome</keyword>
<proteinExistence type="predicted"/>
<keyword evidence="3" id="KW-0645">Protease</keyword>
<keyword evidence="1" id="KW-1133">Transmembrane helix</keyword>
<dbReference type="Pfam" id="PF01841">
    <property type="entry name" value="Transglut_core"/>
    <property type="match status" value="1"/>
</dbReference>
<dbReference type="Proteomes" id="UP000215509">
    <property type="component" value="Unassembled WGS sequence"/>
</dbReference>
<evidence type="ECO:0000259" key="2">
    <source>
        <dbReference type="SMART" id="SM00460"/>
    </source>
</evidence>
<gene>
    <name evidence="3" type="ORF">CF651_05830</name>
</gene>
<feature type="transmembrane region" description="Helical" evidence="1">
    <location>
        <begin position="112"/>
        <end position="130"/>
    </location>
</feature>
<dbReference type="SUPFAM" id="SSF54001">
    <property type="entry name" value="Cysteine proteinases"/>
    <property type="match status" value="1"/>
</dbReference>
<dbReference type="GO" id="GO:0006508">
    <property type="term" value="P:proteolysis"/>
    <property type="evidence" value="ECO:0007669"/>
    <property type="project" value="UniProtKB-KW"/>
</dbReference>
<evidence type="ECO:0000256" key="1">
    <source>
        <dbReference type="SAM" id="Phobius"/>
    </source>
</evidence>
<dbReference type="InterPro" id="IPR038765">
    <property type="entry name" value="Papain-like_cys_pep_sf"/>
</dbReference>
<dbReference type="EMBL" id="NMQW01000008">
    <property type="protein sequence ID" value="OXM87169.1"/>
    <property type="molecule type" value="Genomic_DNA"/>
</dbReference>
<dbReference type="GO" id="GO:0008233">
    <property type="term" value="F:peptidase activity"/>
    <property type="evidence" value="ECO:0007669"/>
    <property type="project" value="UniProtKB-KW"/>
</dbReference>
<dbReference type="SMART" id="SM00460">
    <property type="entry name" value="TGc"/>
    <property type="match status" value="1"/>
</dbReference>
<dbReference type="InterPro" id="IPR002931">
    <property type="entry name" value="Transglutaminase-like"/>
</dbReference>
<keyword evidence="1" id="KW-0472">Membrane</keyword>
<name>A0A229UW98_9BACL</name>
<sequence length="392" mass="43218">MRRGGEVVSSQVWNTLTEWNWVTVLLAGTLILSILQGLLRGASSSATHLMRMVAEGLATVLGLLSAWKLASWLSPLLQAWLIRQNLQIPSGQLVFWQQFYYTAVTGVRDFTLLRYGILFVVGYAVIKQLLYRIIDPLVDGLMVGAIRRGGESGGTPSVISSLVGGVIGSLTGAGRALMLVAALFIVTSLFPQTEAAQYIQASSLYQKGATGVIRPVTGDFLANQLPVFTRAVEEEFTNILQRKYEVLDANIPNDIAAAAKEVTAKGNTEEEKAKLLYSWVGTRVKYDWDKVNLYEQQRIWKEQTPEDTFATKKGVCIDYSRLYAVMARSVGLQVKVVTGLGYDGRGGYGPHAWNEVYLTDKGAWVPLDSTWVASGGNWFNPPNFNETHIREA</sequence>
<protein>
    <submittedName>
        <fullName evidence="3">Cysteine protease</fullName>
    </submittedName>
</protein>
<comment type="caution">
    <text evidence="3">The sequence shown here is derived from an EMBL/GenBank/DDBJ whole genome shotgun (WGS) entry which is preliminary data.</text>
</comment>
<keyword evidence="3" id="KW-0378">Hydrolase</keyword>
<feature type="transmembrane region" description="Helical" evidence="1">
    <location>
        <begin position="20"/>
        <end position="39"/>
    </location>
</feature>
<dbReference type="PANTHER" id="PTHR33490">
    <property type="entry name" value="BLR5614 PROTEIN-RELATED"/>
    <property type="match status" value="1"/>
</dbReference>
<dbReference type="OrthoDB" id="1817605at2"/>
<evidence type="ECO:0000313" key="4">
    <source>
        <dbReference type="Proteomes" id="UP000215509"/>
    </source>
</evidence>
<accession>A0A229UW98</accession>
<dbReference type="AlphaFoldDB" id="A0A229UW98"/>
<keyword evidence="1" id="KW-0812">Transmembrane</keyword>
<dbReference type="Gene3D" id="3.10.620.30">
    <property type="match status" value="1"/>
</dbReference>
<evidence type="ECO:0000313" key="3">
    <source>
        <dbReference type="EMBL" id="OXM87169.1"/>
    </source>
</evidence>
<organism evidence="3 4">
    <name type="scientific">Paenibacillus rigui</name>
    <dbReference type="NCBI Taxonomy" id="554312"/>
    <lineage>
        <taxon>Bacteria</taxon>
        <taxon>Bacillati</taxon>
        <taxon>Bacillota</taxon>
        <taxon>Bacilli</taxon>
        <taxon>Bacillales</taxon>
        <taxon>Paenibacillaceae</taxon>
        <taxon>Paenibacillus</taxon>
    </lineage>
</organism>
<dbReference type="PANTHER" id="PTHR33490:SF3">
    <property type="entry name" value="CONSERVED INTEGRAL MEMBRANE PROTEIN"/>
    <property type="match status" value="1"/>
</dbReference>